<name>G8EXR7_9CAUD</name>
<organism evidence="1 2">
    <name type="scientific">Synechococcus phage S-CAM8</name>
    <dbReference type="NCBI Taxonomy" id="754038"/>
    <lineage>
        <taxon>Viruses</taxon>
        <taxon>Duplodnaviria</taxon>
        <taxon>Heunggongvirae</taxon>
        <taxon>Uroviricota</taxon>
        <taxon>Caudoviricetes</taxon>
        <taxon>Pantevenvirales</taxon>
        <taxon>Kyanoviridae</taxon>
        <taxon>Neritesvirus</taxon>
        <taxon>Neritesvirus scam8</taxon>
    </lineage>
</organism>
<reference evidence="1 2" key="1">
    <citation type="submission" date="2010-12" db="EMBL/GenBank/DDBJ databases">
        <title>The Genome Sequence of Synechococcus phage S-CAM8 0608SB47.</title>
        <authorList>
            <consortium name="The Broad Institute Genome Sequencing Platform"/>
            <person name="Henn M.R."/>
            <person name="Martiny J."/>
            <person name="Weihe C."/>
            <person name="Levin J."/>
            <person name="Malboeuf C."/>
            <person name="Casali M."/>
            <person name="Russ C."/>
            <person name="Lennon N."/>
            <person name="Chapman S.B."/>
            <person name="Erlich R."/>
            <person name="Young S.K."/>
            <person name="Yandava C."/>
            <person name="Zeng Q."/>
            <person name="Alvarado L."/>
            <person name="Anderson S."/>
            <person name="Berlin A."/>
            <person name="Chen Z."/>
            <person name="Freedman E."/>
            <person name="Gellesch M."/>
            <person name="Goldberg J."/>
            <person name="Green L."/>
            <person name="Griggs A."/>
            <person name="Gujja S."/>
            <person name="Heilman E.R."/>
            <person name="Heiman D."/>
            <person name="Hollinger A."/>
            <person name="Howarth C."/>
            <person name="Larson L."/>
            <person name="Mehta T."/>
            <person name="Pearson M."/>
            <person name="Roberts A."/>
            <person name="Ryan E."/>
            <person name="Saif S."/>
            <person name="Shea T."/>
            <person name="Shenoy N."/>
            <person name="Sisk P."/>
            <person name="Stolte C."/>
            <person name="Sykes S."/>
            <person name="White J."/>
            <person name="Haas B."/>
            <person name="Nusbaum C."/>
            <person name="Birren B."/>
        </authorList>
    </citation>
    <scope>NUCLEOTIDE SEQUENCE [LARGE SCALE GENOMIC DNA]</scope>
    <source>
        <strain evidence="1 2">0608SB47</strain>
    </source>
</reference>
<sequence length="116" mass="13285">MCGVIPLTNCKPLSNIMNYTLKQLQDRVNSMIKEQGEDAHCAAWIYTKNDCYLKDKDGEFEVYEDGGQTVEDPALIARIFDDVGNIDYIYQVIQESVDEVVEEQVMQQQQELVEVS</sequence>
<proteinExistence type="predicted"/>
<dbReference type="EMBL" id="JF974299">
    <property type="protein sequence ID" value="AET72607.1"/>
    <property type="molecule type" value="Genomic_DNA"/>
</dbReference>
<evidence type="ECO:0000313" key="2">
    <source>
        <dbReference type="Proteomes" id="UP000297591"/>
    </source>
</evidence>
<evidence type="ECO:0000313" key="1">
    <source>
        <dbReference type="EMBL" id="AET72607.1"/>
    </source>
</evidence>
<gene>
    <name evidence="1" type="ORF">SXFG_00057</name>
</gene>
<dbReference type="Proteomes" id="UP000297591">
    <property type="component" value="Segment"/>
</dbReference>
<protein>
    <submittedName>
        <fullName evidence="1">Uncharacterized protein</fullName>
    </submittedName>
</protein>
<accession>G8EXR7</accession>